<sequence>MTGSMNEYTKWNQFVESKPLLMRGNREDELWREFKSENGFKPDDFEVRPPWCIAGAEDNEWATQAFLGDRRRQAAWALAGYLDRPFDFAYLWLDLACFNGLLKHSRLPYTAQRTTGALKREAKQYAKALTKVNDELSSWPFRGILGIGDLLRNSDYQNSVTLPAKAAKYSPEQTHIAVQLMIAGARQQIELPLAGSDSLLTRAAATLLNWEPPKSFIDRPNKPGAKPRYAARLLDHVLGQHGGAMPAPARLRLIAELVQILNELGEWNEDPWTEEQVRRCLDGKSKAPR</sequence>
<gene>
    <name evidence="1" type="ORF">C7S18_21165</name>
</gene>
<evidence type="ECO:0000313" key="2">
    <source>
        <dbReference type="Proteomes" id="UP000241074"/>
    </source>
</evidence>
<organism evidence="1 2">
    <name type="scientific">Ahniella affigens</name>
    <dbReference type="NCBI Taxonomy" id="2021234"/>
    <lineage>
        <taxon>Bacteria</taxon>
        <taxon>Pseudomonadati</taxon>
        <taxon>Pseudomonadota</taxon>
        <taxon>Gammaproteobacteria</taxon>
        <taxon>Lysobacterales</taxon>
        <taxon>Rhodanobacteraceae</taxon>
        <taxon>Ahniella</taxon>
    </lineage>
</organism>
<dbReference type="AlphaFoldDB" id="A0A2P1PXF0"/>
<reference evidence="1 2" key="2">
    <citation type="submission" date="2018-03" db="EMBL/GenBank/DDBJ databases">
        <authorList>
            <person name="Keele B.F."/>
        </authorList>
    </citation>
    <scope>NUCLEOTIDE SEQUENCE [LARGE SCALE GENOMIC DNA]</scope>
    <source>
        <strain evidence="1 2">D13</strain>
    </source>
</reference>
<dbReference type="KEGG" id="xba:C7S18_21165"/>
<keyword evidence="2" id="KW-1185">Reference proteome</keyword>
<name>A0A2P1PXF0_9GAMM</name>
<dbReference type="Proteomes" id="UP000241074">
    <property type="component" value="Chromosome"/>
</dbReference>
<reference evidence="1 2" key="1">
    <citation type="submission" date="2018-03" db="EMBL/GenBank/DDBJ databases">
        <title>Ahniella affigens gen. nov., sp. nov., a gammaproteobacterium isolated from sandy soil near a stream.</title>
        <authorList>
            <person name="Ko Y."/>
            <person name="Kim J.-H."/>
        </authorList>
    </citation>
    <scope>NUCLEOTIDE SEQUENCE [LARGE SCALE GENOMIC DNA]</scope>
    <source>
        <strain evidence="1 2">D13</strain>
    </source>
</reference>
<protein>
    <submittedName>
        <fullName evidence="1">Uncharacterized protein</fullName>
    </submittedName>
</protein>
<proteinExistence type="predicted"/>
<accession>A0A2P1PXF0</accession>
<dbReference type="EMBL" id="CP027860">
    <property type="protein sequence ID" value="AVP99528.1"/>
    <property type="molecule type" value="Genomic_DNA"/>
</dbReference>
<evidence type="ECO:0000313" key="1">
    <source>
        <dbReference type="EMBL" id="AVP99528.1"/>
    </source>
</evidence>